<dbReference type="GO" id="GO:0016874">
    <property type="term" value="F:ligase activity"/>
    <property type="evidence" value="ECO:0007669"/>
    <property type="project" value="UniProtKB-KW"/>
</dbReference>
<evidence type="ECO:0000256" key="4">
    <source>
        <dbReference type="ARBA" id="ARBA00023051"/>
    </source>
</evidence>
<dbReference type="GO" id="GO:0009698">
    <property type="term" value="P:phenylpropanoid metabolic process"/>
    <property type="evidence" value="ECO:0007669"/>
    <property type="project" value="UniProtKB-KW"/>
</dbReference>
<dbReference type="InterPro" id="IPR025110">
    <property type="entry name" value="AMP-bd_C"/>
</dbReference>
<dbReference type="InterPro" id="IPR042099">
    <property type="entry name" value="ANL_N_sf"/>
</dbReference>
<sequence>MATQLHSNSPLSILWTSSLGYQNPSNVLPIQTGARKLSIRCSAKAIQTFKASKNCKTRFDTSLNHPRACRYHTAHFGAKRRQKQCVMDLLKPRAANSSPLTPLGFLERAATVYGDCPSLVYNTTTYTWSETHRRCLQVASSIASLGIQRGHVVSVVAPNIPAMYELHFAVPMTGAILNSINTRLDPRTVSVLLRHSESKLIFVDYLSRSFILEALSLFPPNAQRPLLVLITDDEAPSDSELTPDFHSTYENMVGRGDPGFKWVRPQSEWDPMILNYTSGTTSSPKGVVHCHRGIFIMTVDSLIDWSVPKQPVYLWTLPMFHANGWSYTWGMAAVGGTNICLRKFDAPVIYNAIRKHGVTHMCGAPVVLNMLSNSPDGEPLRTPVQILTAGAPPPAPVLVSHGYGLTETAGLVVSCGWKPQWNRLPASERARLKARQGVRTIGLTEVDVVDAESGASVKRDGTTLGEIVLRGGSVMLGYLKDSEGTSKCMRENGWFYTGDVGVMHADGYLEIKDRSKDIIISGGENLSSVEVESVLYSHPAISEAAVVARPDEFWGETPCAFVSLKEGIIEKPTVKEIIEFCREGLPDWEDSEVRAQRNCQGYGLVND</sequence>
<dbReference type="AlphaFoldDB" id="A0A5B6YWF0"/>
<comment type="pathway">
    <text evidence="1">Phytoalexin biosynthesis; 3,4',5-trihydroxystilbene biosynthesis; 3,4',5-trihydroxystilbene from trans-4-coumarate: step 1/2.</text>
</comment>
<keyword evidence="3 7" id="KW-0436">Ligase</keyword>
<evidence type="ECO:0000259" key="5">
    <source>
        <dbReference type="Pfam" id="PF00501"/>
    </source>
</evidence>
<dbReference type="Gene3D" id="3.30.300.30">
    <property type="match status" value="1"/>
</dbReference>
<evidence type="ECO:0000259" key="6">
    <source>
        <dbReference type="Pfam" id="PF13193"/>
    </source>
</evidence>
<dbReference type="EMBL" id="GHES01005635">
    <property type="protein sequence ID" value="MPA36194.1"/>
    <property type="molecule type" value="Transcribed_RNA"/>
</dbReference>
<dbReference type="UniPathway" id="UPA00372">
    <property type="reaction ID" value="UER00547"/>
</dbReference>
<feature type="domain" description="AMP-binding enzyme C-terminal" evidence="6">
    <location>
        <begin position="530"/>
        <end position="588"/>
    </location>
</feature>
<dbReference type="EC" id="6.2.1.-" evidence="7"/>
<dbReference type="SUPFAM" id="SSF56801">
    <property type="entry name" value="Acetyl-CoA synthetase-like"/>
    <property type="match status" value="1"/>
</dbReference>
<protein>
    <submittedName>
        <fullName evidence="7">Putative acyl-activating enzyme 5, peroxisomal</fullName>
        <ecNumber evidence="7">6.2.1.-</ecNumber>
    </submittedName>
</protein>
<dbReference type="Gene3D" id="3.40.50.12780">
    <property type="entry name" value="N-terminal domain of ligase-like"/>
    <property type="match status" value="1"/>
</dbReference>
<dbReference type="InterPro" id="IPR000873">
    <property type="entry name" value="AMP-dep_synth/lig_dom"/>
</dbReference>
<dbReference type="InterPro" id="IPR045851">
    <property type="entry name" value="AMP-bd_C_sf"/>
</dbReference>
<accession>A0A5B6YWF0</accession>
<evidence type="ECO:0000256" key="3">
    <source>
        <dbReference type="ARBA" id="ARBA00022598"/>
    </source>
</evidence>
<comment type="similarity">
    <text evidence="2">Belongs to the ATP-dependent AMP-binding enzyme family.</text>
</comment>
<evidence type="ECO:0000313" key="7">
    <source>
        <dbReference type="EMBL" id="MPA36194.1"/>
    </source>
</evidence>
<evidence type="ECO:0000256" key="1">
    <source>
        <dbReference type="ARBA" id="ARBA00004930"/>
    </source>
</evidence>
<gene>
    <name evidence="7" type="ORF">Din_005635</name>
</gene>
<dbReference type="CDD" id="cd12118">
    <property type="entry name" value="ttLC_FACS_AEE21_like"/>
    <property type="match status" value="1"/>
</dbReference>
<reference evidence="7" key="1">
    <citation type="submission" date="2019-08" db="EMBL/GenBank/DDBJ databases">
        <title>Reference gene set and small RNA set construction with multiple tissues from Davidia involucrata Baill.</title>
        <authorList>
            <person name="Yang H."/>
            <person name="Zhou C."/>
            <person name="Li G."/>
            <person name="Wang J."/>
            <person name="Gao P."/>
            <person name="Wang M."/>
            <person name="Wang R."/>
            <person name="Zhao Y."/>
        </authorList>
    </citation>
    <scope>NUCLEOTIDE SEQUENCE</scope>
    <source>
        <tissue evidence="7">Mixed with DoveR01_LX</tissue>
    </source>
</reference>
<dbReference type="Pfam" id="PF00501">
    <property type="entry name" value="AMP-binding"/>
    <property type="match status" value="1"/>
</dbReference>
<name>A0A5B6YWF0_DAVIN</name>
<dbReference type="PROSITE" id="PS00455">
    <property type="entry name" value="AMP_BINDING"/>
    <property type="match status" value="1"/>
</dbReference>
<dbReference type="PANTHER" id="PTHR43859:SF57">
    <property type="entry name" value="ACYL-ACTIVATING ENZYME 8-RELATED"/>
    <property type="match status" value="1"/>
</dbReference>
<proteinExistence type="inferred from homology"/>
<dbReference type="InterPro" id="IPR020845">
    <property type="entry name" value="AMP-binding_CS"/>
</dbReference>
<evidence type="ECO:0000256" key="2">
    <source>
        <dbReference type="ARBA" id="ARBA00006432"/>
    </source>
</evidence>
<keyword evidence="4" id="KW-0587">Phenylpropanoid metabolism</keyword>
<organism evidence="7">
    <name type="scientific">Davidia involucrata</name>
    <name type="common">Dove tree</name>
    <dbReference type="NCBI Taxonomy" id="16924"/>
    <lineage>
        <taxon>Eukaryota</taxon>
        <taxon>Viridiplantae</taxon>
        <taxon>Streptophyta</taxon>
        <taxon>Embryophyta</taxon>
        <taxon>Tracheophyta</taxon>
        <taxon>Spermatophyta</taxon>
        <taxon>Magnoliopsida</taxon>
        <taxon>eudicotyledons</taxon>
        <taxon>Gunneridae</taxon>
        <taxon>Pentapetalae</taxon>
        <taxon>asterids</taxon>
        <taxon>Cornales</taxon>
        <taxon>Nyssaceae</taxon>
        <taxon>Davidia</taxon>
    </lineage>
</organism>
<dbReference type="PANTHER" id="PTHR43859">
    <property type="entry name" value="ACYL-ACTIVATING ENZYME"/>
    <property type="match status" value="1"/>
</dbReference>
<feature type="domain" description="AMP-dependent synthetase/ligase" evidence="5">
    <location>
        <begin position="106"/>
        <end position="479"/>
    </location>
</feature>
<dbReference type="Pfam" id="PF13193">
    <property type="entry name" value="AMP-binding_C"/>
    <property type="match status" value="1"/>
</dbReference>